<protein>
    <recommendedName>
        <fullName evidence="3">dUTP diphosphatase</fullName>
        <ecNumber evidence="3">3.6.1.23</ecNumber>
    </recommendedName>
</protein>
<organism evidence="6 7">
    <name type="scientific">Cnephaeus nilssonii</name>
    <name type="common">Northern bat</name>
    <name type="synonym">Eptesicus nilssonii</name>
    <dbReference type="NCBI Taxonomy" id="3371016"/>
    <lineage>
        <taxon>Eukaryota</taxon>
        <taxon>Metazoa</taxon>
        <taxon>Chordata</taxon>
        <taxon>Craniata</taxon>
        <taxon>Vertebrata</taxon>
        <taxon>Euteleostomi</taxon>
        <taxon>Mammalia</taxon>
        <taxon>Eutheria</taxon>
        <taxon>Laurasiatheria</taxon>
        <taxon>Chiroptera</taxon>
        <taxon>Yangochiroptera</taxon>
        <taxon>Vespertilionidae</taxon>
        <taxon>Cnephaeus</taxon>
    </lineage>
</organism>
<dbReference type="GO" id="GO:0000287">
    <property type="term" value="F:magnesium ion binding"/>
    <property type="evidence" value="ECO:0007669"/>
    <property type="project" value="InterPro"/>
</dbReference>
<dbReference type="InterPro" id="IPR029054">
    <property type="entry name" value="dUTPase-like"/>
</dbReference>
<dbReference type="GO" id="GO:0004170">
    <property type="term" value="F:dUTP diphosphatase activity"/>
    <property type="evidence" value="ECO:0007669"/>
    <property type="project" value="UniProtKB-EC"/>
</dbReference>
<keyword evidence="7" id="KW-1185">Reference proteome</keyword>
<feature type="domain" description="dUTPase-like" evidence="5">
    <location>
        <begin position="79"/>
        <end position="113"/>
    </location>
</feature>
<dbReference type="SUPFAM" id="SSF51283">
    <property type="entry name" value="dUTPase-like"/>
    <property type="match status" value="1"/>
</dbReference>
<evidence type="ECO:0000313" key="7">
    <source>
        <dbReference type="Proteomes" id="UP001177744"/>
    </source>
</evidence>
<reference evidence="6" key="1">
    <citation type="submission" date="2023-06" db="EMBL/GenBank/DDBJ databases">
        <title>Reference genome for the Northern bat (Eptesicus nilssonii), a most northern bat species.</title>
        <authorList>
            <person name="Laine V.N."/>
            <person name="Pulliainen A.T."/>
            <person name="Lilley T.M."/>
        </authorList>
    </citation>
    <scope>NUCLEOTIDE SEQUENCE</scope>
    <source>
        <strain evidence="6">BLF_Eptnil</strain>
        <tissue evidence="6">Kidney</tissue>
    </source>
</reference>
<dbReference type="PANTHER" id="PTHR11241:SF0">
    <property type="entry name" value="DEOXYURIDINE 5'-TRIPHOSPHATE NUCLEOTIDOHYDROLASE"/>
    <property type="match status" value="1"/>
</dbReference>
<accession>A0AA40LIZ0</accession>
<dbReference type="GO" id="GO:0046081">
    <property type="term" value="P:dUTP catabolic process"/>
    <property type="evidence" value="ECO:0007669"/>
    <property type="project" value="InterPro"/>
</dbReference>
<dbReference type="Gene3D" id="2.70.40.10">
    <property type="match status" value="1"/>
</dbReference>
<dbReference type="EC" id="3.6.1.23" evidence="3"/>
<feature type="non-terminal residue" evidence="6">
    <location>
        <position position="115"/>
    </location>
</feature>
<evidence type="ECO:0000256" key="2">
    <source>
        <dbReference type="ARBA" id="ARBA00006581"/>
    </source>
</evidence>
<dbReference type="Proteomes" id="UP001177744">
    <property type="component" value="Unassembled WGS sequence"/>
</dbReference>
<dbReference type="EMBL" id="JAULJE010000015">
    <property type="protein sequence ID" value="KAK1334440.1"/>
    <property type="molecule type" value="Genomic_DNA"/>
</dbReference>
<evidence type="ECO:0000256" key="3">
    <source>
        <dbReference type="ARBA" id="ARBA00012379"/>
    </source>
</evidence>
<dbReference type="InterPro" id="IPR036157">
    <property type="entry name" value="dUTPase-like_sf"/>
</dbReference>
<comment type="pathway">
    <text evidence="1">Pyrimidine metabolism; dUMP biosynthesis; dUMP from dCTP (dUTP route): step 2/2.</text>
</comment>
<dbReference type="GO" id="GO:0006226">
    <property type="term" value="P:dUMP biosynthetic process"/>
    <property type="evidence" value="ECO:0007669"/>
    <property type="project" value="InterPro"/>
</dbReference>
<dbReference type="Pfam" id="PF00692">
    <property type="entry name" value="dUTPase"/>
    <property type="match status" value="1"/>
</dbReference>
<evidence type="ECO:0000256" key="1">
    <source>
        <dbReference type="ARBA" id="ARBA00005142"/>
    </source>
</evidence>
<gene>
    <name evidence="6" type="ORF">QTO34_005445</name>
</gene>
<keyword evidence="4" id="KW-0546">Nucleotide metabolism</keyword>
<evidence type="ECO:0000256" key="4">
    <source>
        <dbReference type="ARBA" id="ARBA00023080"/>
    </source>
</evidence>
<proteinExistence type="inferred from homology"/>
<dbReference type="PANTHER" id="PTHR11241">
    <property type="entry name" value="DEOXYURIDINE 5'-TRIPHOSPHATE NUCLEOTIDOHYDROLASE"/>
    <property type="match status" value="1"/>
</dbReference>
<comment type="caution">
    <text evidence="6">The sequence shown here is derived from an EMBL/GenBank/DDBJ whole genome shotgun (WGS) entry which is preliminary data.</text>
</comment>
<name>A0AA40LIZ0_CNENI</name>
<dbReference type="AlphaFoldDB" id="A0AA40LIZ0"/>
<evidence type="ECO:0000259" key="5">
    <source>
        <dbReference type="Pfam" id="PF00692"/>
    </source>
</evidence>
<dbReference type="InterPro" id="IPR008181">
    <property type="entry name" value="dUTPase"/>
</dbReference>
<comment type="similarity">
    <text evidence="2">Belongs to the dUTPase family.</text>
</comment>
<evidence type="ECO:0000313" key="6">
    <source>
        <dbReference type="EMBL" id="KAK1334440.1"/>
    </source>
</evidence>
<sequence length="115" mass="12659">MDSPKEVGWSQGSRLYASWSRGTPSLAAQCCRTPGLAVRSCGTRALRHARSVKHPPIRMRPLCTQPPGDRLLRREDTCSSGLPAKRFLDAGVGVIDEDYRGNLSVVLFNFSKESL</sequence>